<evidence type="ECO:0000256" key="10">
    <source>
        <dbReference type="ARBA" id="ARBA00022989"/>
    </source>
</evidence>
<dbReference type="InterPro" id="IPR011009">
    <property type="entry name" value="Kinase-like_dom_sf"/>
</dbReference>
<dbReference type="CDD" id="cd06899">
    <property type="entry name" value="lectin_legume_LecRK_Arcelin_ConA"/>
    <property type="match status" value="1"/>
</dbReference>
<evidence type="ECO:0000313" key="17">
    <source>
        <dbReference type="EMBL" id="RWR77345.1"/>
    </source>
</evidence>
<dbReference type="PROSITE" id="PS00308">
    <property type="entry name" value="LECTIN_LEGUME_ALPHA"/>
    <property type="match status" value="1"/>
</dbReference>
<dbReference type="GO" id="GO:0030246">
    <property type="term" value="F:carbohydrate binding"/>
    <property type="evidence" value="ECO:0007669"/>
    <property type="project" value="UniProtKB-KW"/>
</dbReference>
<keyword evidence="4" id="KW-1003">Cell membrane</keyword>
<evidence type="ECO:0000256" key="7">
    <source>
        <dbReference type="ARBA" id="ARBA00022734"/>
    </source>
</evidence>
<comment type="caution">
    <text evidence="17">The sequence shown here is derived from an EMBL/GenBank/DDBJ whole genome shotgun (WGS) entry which is preliminary data.</text>
</comment>
<reference evidence="17 18" key="1">
    <citation type="journal article" date="2019" name="Nat. Plants">
        <title>Stout camphor tree genome fills gaps in understanding of flowering plant genome evolution.</title>
        <authorList>
            <person name="Chaw S.M."/>
            <person name="Liu Y.C."/>
            <person name="Wu Y.W."/>
            <person name="Wang H.Y."/>
            <person name="Lin C.I."/>
            <person name="Wu C.S."/>
            <person name="Ke H.M."/>
            <person name="Chang L.Y."/>
            <person name="Hsu C.Y."/>
            <person name="Yang H.T."/>
            <person name="Sudianto E."/>
            <person name="Hsu M.H."/>
            <person name="Wu K.P."/>
            <person name="Wang L.N."/>
            <person name="Leebens-Mack J.H."/>
            <person name="Tsai I.J."/>
        </authorList>
    </citation>
    <scope>NUCLEOTIDE SEQUENCE [LARGE SCALE GENOMIC DNA]</scope>
    <source>
        <strain evidence="18">cv. Chaw 1501</strain>
        <tissue evidence="17">Young leaves</tissue>
    </source>
</reference>
<dbReference type="AlphaFoldDB" id="A0A3S3MCP0"/>
<dbReference type="Proteomes" id="UP000283530">
    <property type="component" value="Unassembled WGS sequence"/>
</dbReference>
<keyword evidence="5 15" id="KW-0812">Transmembrane</keyword>
<evidence type="ECO:0000256" key="13">
    <source>
        <dbReference type="ARBA" id="ARBA00023180"/>
    </source>
</evidence>
<dbReference type="Pfam" id="PF00069">
    <property type="entry name" value="Pkinase"/>
    <property type="match status" value="1"/>
</dbReference>
<dbReference type="CDD" id="cd14066">
    <property type="entry name" value="STKc_IRAK"/>
    <property type="match status" value="1"/>
</dbReference>
<evidence type="ECO:0000256" key="9">
    <source>
        <dbReference type="ARBA" id="ARBA00022840"/>
    </source>
</evidence>
<comment type="similarity">
    <text evidence="3">In the C-terminal section; belongs to the protein kinase superfamily. Ser/Thr protein kinase family.</text>
</comment>
<evidence type="ECO:0000256" key="12">
    <source>
        <dbReference type="ARBA" id="ARBA00023170"/>
    </source>
</evidence>
<keyword evidence="9" id="KW-0067">ATP-binding</keyword>
<comment type="similarity">
    <text evidence="2">In the N-terminal section; belongs to the leguminous lectin family.</text>
</comment>
<dbReference type="InterPro" id="IPR001220">
    <property type="entry name" value="Legume_lectin_dom"/>
</dbReference>
<evidence type="ECO:0000256" key="6">
    <source>
        <dbReference type="ARBA" id="ARBA00022729"/>
    </source>
</evidence>
<dbReference type="FunFam" id="3.30.200.20:FF:000168">
    <property type="entry name" value="L-type lectin-domain containing receptor kinase IX.1"/>
    <property type="match status" value="1"/>
</dbReference>
<evidence type="ECO:0000256" key="11">
    <source>
        <dbReference type="ARBA" id="ARBA00023136"/>
    </source>
</evidence>
<dbReference type="STRING" id="337451.A0A3S3MCP0"/>
<dbReference type="SUPFAM" id="SSF49899">
    <property type="entry name" value="Concanavalin A-like lectins/glucanases"/>
    <property type="match status" value="1"/>
</dbReference>
<proteinExistence type="inferred from homology"/>
<evidence type="ECO:0000256" key="8">
    <source>
        <dbReference type="ARBA" id="ARBA00022741"/>
    </source>
</evidence>
<dbReference type="Gene3D" id="1.10.510.10">
    <property type="entry name" value="Transferase(Phosphotransferase) domain 1"/>
    <property type="match status" value="1"/>
</dbReference>
<dbReference type="GO" id="GO:0002229">
    <property type="term" value="P:defense response to oomycetes"/>
    <property type="evidence" value="ECO:0007669"/>
    <property type="project" value="UniProtKB-ARBA"/>
</dbReference>
<dbReference type="Pfam" id="PF00139">
    <property type="entry name" value="Lectin_legB"/>
    <property type="match status" value="1"/>
</dbReference>
<keyword evidence="18" id="KW-1185">Reference proteome</keyword>
<feature type="region of interest" description="Disordered" evidence="14">
    <location>
        <begin position="677"/>
        <end position="717"/>
    </location>
</feature>
<evidence type="ECO:0000313" key="18">
    <source>
        <dbReference type="Proteomes" id="UP000283530"/>
    </source>
</evidence>
<keyword evidence="10 15" id="KW-1133">Transmembrane helix</keyword>
<name>A0A3S3MCP0_9MAGN</name>
<dbReference type="Gene3D" id="2.60.120.200">
    <property type="match status" value="1"/>
</dbReference>
<dbReference type="InterPro" id="IPR000719">
    <property type="entry name" value="Prot_kinase_dom"/>
</dbReference>
<dbReference type="GO" id="GO:0004672">
    <property type="term" value="F:protein kinase activity"/>
    <property type="evidence" value="ECO:0007669"/>
    <property type="project" value="InterPro"/>
</dbReference>
<dbReference type="SMART" id="SM00220">
    <property type="entry name" value="S_TKc"/>
    <property type="match status" value="1"/>
</dbReference>
<gene>
    <name evidence="17" type="ORF">CKAN_00582600</name>
</gene>
<feature type="compositionally biased region" description="Low complexity" evidence="14">
    <location>
        <begin position="689"/>
        <end position="709"/>
    </location>
</feature>
<keyword evidence="12" id="KW-0675">Receptor</keyword>
<organism evidence="17 18">
    <name type="scientific">Cinnamomum micranthum f. kanehirae</name>
    <dbReference type="NCBI Taxonomy" id="337451"/>
    <lineage>
        <taxon>Eukaryota</taxon>
        <taxon>Viridiplantae</taxon>
        <taxon>Streptophyta</taxon>
        <taxon>Embryophyta</taxon>
        <taxon>Tracheophyta</taxon>
        <taxon>Spermatophyta</taxon>
        <taxon>Magnoliopsida</taxon>
        <taxon>Magnoliidae</taxon>
        <taxon>Laurales</taxon>
        <taxon>Lauraceae</taxon>
        <taxon>Cinnamomum</taxon>
    </lineage>
</organism>
<evidence type="ECO:0000256" key="15">
    <source>
        <dbReference type="SAM" id="Phobius"/>
    </source>
</evidence>
<dbReference type="InterPro" id="IPR050528">
    <property type="entry name" value="L-type_Lectin-RKs"/>
</dbReference>
<dbReference type="SUPFAM" id="SSF56112">
    <property type="entry name" value="Protein kinase-like (PK-like)"/>
    <property type="match status" value="1"/>
</dbReference>
<evidence type="ECO:0000256" key="1">
    <source>
        <dbReference type="ARBA" id="ARBA00004251"/>
    </source>
</evidence>
<evidence type="ECO:0000256" key="5">
    <source>
        <dbReference type="ARBA" id="ARBA00022692"/>
    </source>
</evidence>
<keyword evidence="13" id="KW-0325">Glycoprotein</keyword>
<evidence type="ECO:0000256" key="3">
    <source>
        <dbReference type="ARBA" id="ARBA00010217"/>
    </source>
</evidence>
<dbReference type="GO" id="GO:0005524">
    <property type="term" value="F:ATP binding"/>
    <property type="evidence" value="ECO:0007669"/>
    <property type="project" value="UniProtKB-KW"/>
</dbReference>
<protein>
    <submittedName>
        <fullName evidence="17">L-type lectin-domain-containing protein</fullName>
    </submittedName>
</protein>
<dbReference type="PROSITE" id="PS00108">
    <property type="entry name" value="PROTEIN_KINASE_ST"/>
    <property type="match status" value="1"/>
</dbReference>
<dbReference type="InterPro" id="IPR013320">
    <property type="entry name" value="ConA-like_dom_sf"/>
</dbReference>
<keyword evidence="6" id="KW-0732">Signal</keyword>
<dbReference type="PANTHER" id="PTHR27007">
    <property type="match status" value="1"/>
</dbReference>
<feature type="domain" description="Protein kinase" evidence="16">
    <location>
        <begin position="376"/>
        <end position="654"/>
    </location>
</feature>
<comment type="subcellular location">
    <subcellularLocation>
        <location evidence="1">Cell membrane</location>
        <topology evidence="1">Single-pass type I membrane protein</topology>
    </subcellularLocation>
</comment>
<keyword evidence="8" id="KW-0547">Nucleotide-binding</keyword>
<dbReference type="Gene3D" id="3.30.200.20">
    <property type="entry name" value="Phosphorylase Kinase, domain 1"/>
    <property type="match status" value="1"/>
</dbReference>
<keyword evidence="11 15" id="KW-0472">Membrane</keyword>
<dbReference type="InterPro" id="IPR000985">
    <property type="entry name" value="Lectin_LegA_CS"/>
</dbReference>
<evidence type="ECO:0000256" key="2">
    <source>
        <dbReference type="ARBA" id="ARBA00008536"/>
    </source>
</evidence>
<dbReference type="GO" id="GO:0005886">
    <property type="term" value="C:plasma membrane"/>
    <property type="evidence" value="ECO:0007669"/>
    <property type="project" value="UniProtKB-SubCell"/>
</dbReference>
<evidence type="ECO:0000256" key="4">
    <source>
        <dbReference type="ARBA" id="ARBA00022475"/>
    </source>
</evidence>
<dbReference type="OrthoDB" id="2014828at2759"/>
<feature type="transmembrane region" description="Helical" evidence="15">
    <location>
        <begin position="309"/>
        <end position="332"/>
    </location>
</feature>
<sequence>MAFFISTTQLPFQKVLPLIIIILLLFVLLPYAHSIHFNFSRFEQSSKIEYIADSFAANGAIELTRNTLQENITQSTGRAIYSAPVHIWDAKTRNLTDFNTQFSFIITGILSTKDYYGDGFTFFLSPNRSTIPPGAAGGNLGIYSDNNSTENQLVAIEFDTFQNPDWDPPSLSLFRHVGININSRVSLNASALKPTNGNLIYKGDALVRYSASTKDLSVFLSMDVNGTSLGFGENPDLSWNVDLRDVLPEWVDVGFSASTGEGVELHQILSWEFNSTLEIIEAGTGGADPPVVNNNGEQPKNEDGKKTGLIAGLVVCGAVLSAGIGGLVLFGLKRKRDRRRKEERVAFDVEMDNEFEKETGPKRFSYKELLLATRNFSEDGKLGEGGFGWVYKGFLGEMNLDVAVKRVSRGSKQGKKEYVSEVKTISRLRHRNLVQLLGWCHERGELLLIYEFMPNGSLDSHLFNEKRLLGWAARYKIATGLASALLYLHEEWEQCVVHRDIKSSNVMLDSNFNAKLGDFGLARLVDHEHGLQTTVVAGTMGYLAPECVTTGKASKESDVYSFGVVALEIACGRRPVEPKAEVGKVMMVEWVWELYGRGLLLDAVDEKLEKEFDEAQIERLMVLGLWCAHPDHNLRPSIKQVIGVLNLEAPLPTLPSKMPVPTYFAPPMNPSFSYGSSDYATNSSRDRSQSSYSNYTTSSIATSSSTSASKALLTEAN</sequence>
<evidence type="ECO:0000259" key="16">
    <source>
        <dbReference type="PROSITE" id="PS50011"/>
    </source>
</evidence>
<accession>A0A3S3MCP0</accession>
<evidence type="ECO:0000256" key="14">
    <source>
        <dbReference type="SAM" id="MobiDB-lite"/>
    </source>
</evidence>
<dbReference type="PROSITE" id="PS50011">
    <property type="entry name" value="PROTEIN_KINASE_DOM"/>
    <property type="match status" value="1"/>
</dbReference>
<keyword evidence="7 17" id="KW-0430">Lectin</keyword>
<dbReference type="EMBL" id="QPKB01000002">
    <property type="protein sequence ID" value="RWR77345.1"/>
    <property type="molecule type" value="Genomic_DNA"/>
</dbReference>
<dbReference type="FunFam" id="1.10.510.10:FF:000240">
    <property type="entry name" value="Lectin-domain containing receptor kinase A4.3"/>
    <property type="match status" value="1"/>
</dbReference>
<dbReference type="InterPro" id="IPR008271">
    <property type="entry name" value="Ser/Thr_kinase_AS"/>
</dbReference>